<dbReference type="GO" id="GO:0005737">
    <property type="term" value="C:cytoplasm"/>
    <property type="evidence" value="ECO:0007669"/>
    <property type="project" value="UniProtKB-ARBA"/>
</dbReference>
<evidence type="ECO:0000256" key="1">
    <source>
        <dbReference type="ARBA" id="ARBA00022714"/>
    </source>
</evidence>
<evidence type="ECO:0000256" key="3">
    <source>
        <dbReference type="ARBA" id="ARBA00023004"/>
    </source>
</evidence>
<feature type="domain" description="Iron-binding zinc finger CDGSH type" evidence="6">
    <location>
        <begin position="53"/>
        <end position="92"/>
    </location>
</feature>
<keyword evidence="3" id="KW-0408">Iron</keyword>
<dbReference type="Pfam" id="PF09360">
    <property type="entry name" value="zf-CDGSH"/>
    <property type="match status" value="1"/>
</dbReference>
<dbReference type="GO" id="GO:0046872">
    <property type="term" value="F:metal ion binding"/>
    <property type="evidence" value="ECO:0007669"/>
    <property type="project" value="UniProtKB-KW"/>
</dbReference>
<dbReference type="AlphaFoldDB" id="A0A7W7WWH0"/>
<evidence type="ECO:0000313" key="8">
    <source>
        <dbReference type="Proteomes" id="UP000542674"/>
    </source>
</evidence>
<proteinExistence type="predicted"/>
<comment type="caution">
    <text evidence="7">The sequence shown here is derived from an EMBL/GenBank/DDBJ whole genome shotgun (WGS) entry which is preliminary data.</text>
</comment>
<dbReference type="InterPro" id="IPR042216">
    <property type="entry name" value="MitoNEET_CISD"/>
</dbReference>
<evidence type="ECO:0000313" key="7">
    <source>
        <dbReference type="EMBL" id="MBB4965583.1"/>
    </source>
</evidence>
<dbReference type="Gene3D" id="3.40.5.90">
    <property type="entry name" value="CDGSH iron-sulfur domain, mitoNEET-type"/>
    <property type="match status" value="1"/>
</dbReference>
<dbReference type="SMART" id="SM00704">
    <property type="entry name" value="ZnF_CDGSH"/>
    <property type="match status" value="1"/>
</dbReference>
<sequence length="97" mass="10642">MGTRRVLTPHHDARGGVLMADRDPDRRRPAPATVVVVQDGPIIIRGDYDLCAQTGEPIDPQRRTIALCRCGRSLLKPFCDGSHVWAKNTVEGQQPSA</sequence>
<evidence type="ECO:0000256" key="2">
    <source>
        <dbReference type="ARBA" id="ARBA00022723"/>
    </source>
</evidence>
<organism evidence="7 8">
    <name type="scientific">Saccharothrix violaceirubra</name>
    <dbReference type="NCBI Taxonomy" id="413306"/>
    <lineage>
        <taxon>Bacteria</taxon>
        <taxon>Bacillati</taxon>
        <taxon>Actinomycetota</taxon>
        <taxon>Actinomycetes</taxon>
        <taxon>Pseudonocardiales</taxon>
        <taxon>Pseudonocardiaceae</taxon>
        <taxon>Saccharothrix</taxon>
    </lineage>
</organism>
<gene>
    <name evidence="7" type="ORF">F4559_002942</name>
</gene>
<reference evidence="7 8" key="1">
    <citation type="submission" date="2020-08" db="EMBL/GenBank/DDBJ databases">
        <title>Sequencing the genomes of 1000 actinobacteria strains.</title>
        <authorList>
            <person name="Klenk H.-P."/>
        </authorList>
    </citation>
    <scope>NUCLEOTIDE SEQUENCE [LARGE SCALE GENOMIC DNA]</scope>
    <source>
        <strain evidence="7 8">DSM 45084</strain>
    </source>
</reference>
<feature type="region of interest" description="Disordered" evidence="5">
    <location>
        <begin position="1"/>
        <end position="29"/>
    </location>
</feature>
<dbReference type="GO" id="GO:0051537">
    <property type="term" value="F:2 iron, 2 sulfur cluster binding"/>
    <property type="evidence" value="ECO:0007669"/>
    <property type="project" value="UniProtKB-KW"/>
</dbReference>
<evidence type="ECO:0000259" key="6">
    <source>
        <dbReference type="SMART" id="SM00704"/>
    </source>
</evidence>
<protein>
    <submittedName>
        <fullName evidence="7">CDGSH-type Zn-finger protein</fullName>
    </submittedName>
</protein>
<keyword evidence="4" id="KW-0411">Iron-sulfur</keyword>
<feature type="compositionally biased region" description="Basic and acidic residues" evidence="5">
    <location>
        <begin position="9"/>
        <end position="28"/>
    </location>
</feature>
<accession>A0A7W7WWH0</accession>
<dbReference type="EMBL" id="JACHJS010000001">
    <property type="protein sequence ID" value="MBB4965583.1"/>
    <property type="molecule type" value="Genomic_DNA"/>
</dbReference>
<name>A0A7W7WWH0_9PSEU</name>
<keyword evidence="2" id="KW-0479">Metal-binding</keyword>
<dbReference type="InterPro" id="IPR018967">
    <property type="entry name" value="FeS-contain_CDGSH-typ"/>
</dbReference>
<keyword evidence="1" id="KW-0001">2Fe-2S</keyword>
<dbReference type="Proteomes" id="UP000542674">
    <property type="component" value="Unassembled WGS sequence"/>
</dbReference>
<keyword evidence="8" id="KW-1185">Reference proteome</keyword>
<evidence type="ECO:0000256" key="4">
    <source>
        <dbReference type="ARBA" id="ARBA00023014"/>
    </source>
</evidence>
<evidence type="ECO:0000256" key="5">
    <source>
        <dbReference type="SAM" id="MobiDB-lite"/>
    </source>
</evidence>